<dbReference type="KEGG" id="mtua:CSH63_21550"/>
<dbReference type="AlphaFoldDB" id="A0A386WPA8"/>
<gene>
    <name evidence="1" type="ORF">CSH63_21550</name>
</gene>
<evidence type="ECO:0000313" key="1">
    <source>
        <dbReference type="EMBL" id="AYF30001.1"/>
    </source>
</evidence>
<name>A0A386WPA8_9ACTN</name>
<evidence type="ECO:0000313" key="2">
    <source>
        <dbReference type="Proteomes" id="UP000267804"/>
    </source>
</evidence>
<protein>
    <submittedName>
        <fullName evidence="1">Uncharacterized protein</fullName>
    </submittedName>
</protein>
<organism evidence="1 2">
    <name type="scientific">Micromonospora tulbaghiae</name>
    <dbReference type="NCBI Taxonomy" id="479978"/>
    <lineage>
        <taxon>Bacteria</taxon>
        <taxon>Bacillati</taxon>
        <taxon>Actinomycetota</taxon>
        <taxon>Actinomycetes</taxon>
        <taxon>Micromonosporales</taxon>
        <taxon>Micromonosporaceae</taxon>
        <taxon>Micromonospora</taxon>
    </lineage>
</organism>
<accession>A0A386WPA8</accession>
<proteinExistence type="predicted"/>
<dbReference type="EMBL" id="CP024087">
    <property type="protein sequence ID" value="AYF30001.1"/>
    <property type="molecule type" value="Genomic_DNA"/>
</dbReference>
<reference evidence="1 2" key="1">
    <citation type="submission" date="2017-10" db="EMBL/GenBank/DDBJ databases">
        <title>Integration of genomic and chemical information greatly accelerates assignment of the full stereostructure of myelolactone, a potent inhibitor of myeloma from a marine-derived Micromonospora.</title>
        <authorList>
            <person name="Kim M.C."/>
            <person name="Machado H."/>
            <person name="Jensen P.R."/>
            <person name="Fenical W."/>
        </authorList>
    </citation>
    <scope>NUCLEOTIDE SEQUENCE [LARGE SCALE GENOMIC DNA]</scope>
    <source>
        <strain evidence="1 2">CNY-010</strain>
    </source>
</reference>
<sequence length="71" mass="7154">MVGSDDGDGVEPAAVGMDSRVHGSVVESPHGVQADGCGGEWSGDRVGEVEAVERAGDTPVAARVGGEHRCH</sequence>
<dbReference type="Proteomes" id="UP000267804">
    <property type="component" value="Chromosome"/>
</dbReference>